<proteinExistence type="predicted"/>
<feature type="region of interest" description="Disordered" evidence="1">
    <location>
        <begin position="33"/>
        <end position="58"/>
    </location>
</feature>
<protein>
    <submittedName>
        <fullName evidence="2">Uncharacterized protein</fullName>
    </submittedName>
</protein>
<keyword evidence="3" id="KW-1185">Reference proteome</keyword>
<dbReference type="EMBL" id="MU069473">
    <property type="protein sequence ID" value="KAF5841906.1"/>
    <property type="molecule type" value="Genomic_DNA"/>
</dbReference>
<accession>A0ABQ7H4Y0</accession>
<reference evidence="2" key="1">
    <citation type="submission" date="2017-08" db="EMBL/GenBank/DDBJ databases">
        <authorList>
            <person name="Polle J.E."/>
            <person name="Barry K."/>
            <person name="Cushman J."/>
            <person name="Schmutz J."/>
            <person name="Tran D."/>
            <person name="Hathwaick L.T."/>
            <person name="Yim W.C."/>
            <person name="Jenkins J."/>
            <person name="Mckie-Krisberg Z.M."/>
            <person name="Prochnik S."/>
            <person name="Lindquist E."/>
            <person name="Dockter R.B."/>
            <person name="Adam C."/>
            <person name="Molina H."/>
            <person name="Bunkerborg J."/>
            <person name="Jin E."/>
            <person name="Buchheim M."/>
            <person name="Magnuson J."/>
        </authorList>
    </citation>
    <scope>NUCLEOTIDE SEQUENCE</scope>
    <source>
        <strain evidence="2">CCAP 19/18</strain>
    </source>
</reference>
<sequence>MVVHEEGEEEGYGGTMVVNDQDAMGTMVMHPTGAQDGRPKLPGLGEEAEGGGEDVGQYGTVNFGATVQGPEQPKGGGGGEGGGTSSYLAAVRAAAADAKPRDGNQAGMEAEIAVRPVAAPPPKDERARTKERLRGLFEGGLVVTAPFLRAAQAQPLALLGPNGGGAGWEATGCDGISAGAYEVLLHLVQQSAAASMHVAKGEAAVLPPITKLPHHVVAHVQANPQLQNTAQVLAYNQQAQAALILDKQEAADLQNTIADLSASLHCMLCL</sequence>
<evidence type="ECO:0000256" key="1">
    <source>
        <dbReference type="SAM" id="MobiDB-lite"/>
    </source>
</evidence>
<name>A0ABQ7H4Y0_DUNSA</name>
<evidence type="ECO:0000313" key="2">
    <source>
        <dbReference type="EMBL" id="KAF5841906.1"/>
    </source>
</evidence>
<gene>
    <name evidence="2" type="ORF">DUNSADRAFT_10343</name>
</gene>
<comment type="caution">
    <text evidence="2">The sequence shown here is derived from an EMBL/GenBank/DDBJ whole genome shotgun (WGS) entry which is preliminary data.</text>
</comment>
<evidence type="ECO:0000313" key="3">
    <source>
        <dbReference type="Proteomes" id="UP000815325"/>
    </source>
</evidence>
<dbReference type="Proteomes" id="UP000815325">
    <property type="component" value="Unassembled WGS sequence"/>
</dbReference>
<organism evidence="2 3">
    <name type="scientific">Dunaliella salina</name>
    <name type="common">Green alga</name>
    <name type="synonym">Protococcus salinus</name>
    <dbReference type="NCBI Taxonomy" id="3046"/>
    <lineage>
        <taxon>Eukaryota</taxon>
        <taxon>Viridiplantae</taxon>
        <taxon>Chlorophyta</taxon>
        <taxon>core chlorophytes</taxon>
        <taxon>Chlorophyceae</taxon>
        <taxon>CS clade</taxon>
        <taxon>Chlamydomonadales</taxon>
        <taxon>Dunaliellaceae</taxon>
        <taxon>Dunaliella</taxon>
    </lineage>
</organism>